<reference evidence="1 2" key="1">
    <citation type="journal article" date="2017" name="Genome Announc.">
        <title>Draft Genome Sequence of Romboutsia weinsteinii sp. nov. Strain CCRI-19649(T) Isolated from Surface Water.</title>
        <authorList>
            <person name="Maheux A.F."/>
            <person name="Boudreau D.K."/>
            <person name="Berube E."/>
            <person name="Boissinot M."/>
            <person name="Cantin P."/>
            <person name="Raymond F."/>
            <person name="Corbeil J."/>
            <person name="Omar R.F."/>
            <person name="Bergeron M.G."/>
        </authorList>
    </citation>
    <scope>NUCLEOTIDE SEQUENCE [LARGE SCALE GENOMIC DNA]</scope>
    <source>
        <strain evidence="1 2">CCRI-19649</strain>
    </source>
</reference>
<accession>A0A371J1B0</accession>
<protein>
    <recommendedName>
        <fullName evidence="3">HAD family hydrolase</fullName>
    </recommendedName>
</protein>
<gene>
    <name evidence="1" type="ORF">CHL78_012970</name>
</gene>
<dbReference type="RefSeq" id="WP_094368114.1">
    <property type="nucleotide sequence ID" value="NZ_NOJY02000024.1"/>
</dbReference>
<dbReference type="AlphaFoldDB" id="A0A371J1B0"/>
<organism evidence="1 2">
    <name type="scientific">Romboutsia weinsteinii</name>
    <dbReference type="NCBI Taxonomy" id="2020949"/>
    <lineage>
        <taxon>Bacteria</taxon>
        <taxon>Bacillati</taxon>
        <taxon>Bacillota</taxon>
        <taxon>Clostridia</taxon>
        <taxon>Peptostreptococcales</taxon>
        <taxon>Peptostreptococcaceae</taxon>
        <taxon>Romboutsia</taxon>
    </lineage>
</organism>
<dbReference type="Proteomes" id="UP000215694">
    <property type="component" value="Unassembled WGS sequence"/>
</dbReference>
<evidence type="ECO:0008006" key="3">
    <source>
        <dbReference type="Google" id="ProtNLM"/>
    </source>
</evidence>
<proteinExistence type="predicted"/>
<evidence type="ECO:0000313" key="2">
    <source>
        <dbReference type="Proteomes" id="UP000215694"/>
    </source>
</evidence>
<evidence type="ECO:0000313" key="1">
    <source>
        <dbReference type="EMBL" id="RDY26560.1"/>
    </source>
</evidence>
<dbReference type="InterPro" id="IPR036412">
    <property type="entry name" value="HAD-like_sf"/>
</dbReference>
<name>A0A371J1B0_9FIRM</name>
<keyword evidence="2" id="KW-1185">Reference proteome</keyword>
<comment type="caution">
    <text evidence="1">The sequence shown here is derived from an EMBL/GenBank/DDBJ whole genome shotgun (WGS) entry which is preliminary data.</text>
</comment>
<sequence>MIKGILFDWHGVLVVNDNRNHKKIDDIYAKLLQNTAIEQEIIELVMSYRKYDPLWELLPKLKENFRMCVVNNGPKATFDYWDKSNIQV</sequence>
<dbReference type="EMBL" id="NOJY02000024">
    <property type="protein sequence ID" value="RDY26560.1"/>
    <property type="molecule type" value="Genomic_DNA"/>
</dbReference>
<dbReference type="SUPFAM" id="SSF56784">
    <property type="entry name" value="HAD-like"/>
    <property type="match status" value="1"/>
</dbReference>